<dbReference type="InterPro" id="IPR032466">
    <property type="entry name" value="Metal_Hydrolase"/>
</dbReference>
<evidence type="ECO:0000313" key="4">
    <source>
        <dbReference type="Proteomes" id="UP000197596"/>
    </source>
</evidence>
<dbReference type="EMBL" id="NJGU01000003">
    <property type="protein sequence ID" value="OWY30235.1"/>
    <property type="molecule type" value="Genomic_DNA"/>
</dbReference>
<organism evidence="3 4">
    <name type="scientific">Herbaspirillum robiniae</name>
    <dbReference type="NCBI Taxonomy" id="2014887"/>
    <lineage>
        <taxon>Bacteria</taxon>
        <taxon>Pseudomonadati</taxon>
        <taxon>Pseudomonadota</taxon>
        <taxon>Betaproteobacteria</taxon>
        <taxon>Burkholderiales</taxon>
        <taxon>Oxalobacteraceae</taxon>
        <taxon>Herbaspirillum</taxon>
    </lineage>
</organism>
<dbReference type="AlphaFoldDB" id="A0A246WTJ7"/>
<dbReference type="PANTHER" id="PTHR43569">
    <property type="entry name" value="AMIDOHYDROLASE"/>
    <property type="match status" value="1"/>
</dbReference>
<keyword evidence="3" id="KW-0378">Hydrolase</keyword>
<reference evidence="3 4" key="1">
    <citation type="submission" date="2017-06" db="EMBL/GenBank/DDBJ databases">
        <title>Herbaspirillum phytohormonus sp. nov., isolated from the root nodule of Robinia pseudoacacia in lead-zinc mine.</title>
        <authorList>
            <person name="Fan M."/>
            <person name="Lin Y."/>
        </authorList>
    </citation>
    <scope>NUCLEOTIDE SEQUENCE [LARGE SCALE GENOMIC DNA]</scope>
    <source>
        <strain evidence="3 4">HZ10</strain>
    </source>
</reference>
<gene>
    <name evidence="3" type="ORF">CEJ42_06425</name>
</gene>
<dbReference type="InterPro" id="IPR052350">
    <property type="entry name" value="Metallo-dep_Lactonases"/>
</dbReference>
<dbReference type="Gene3D" id="3.20.20.140">
    <property type="entry name" value="Metal-dependent hydrolases"/>
    <property type="match status" value="1"/>
</dbReference>
<evidence type="ECO:0000313" key="3">
    <source>
        <dbReference type="EMBL" id="OWY30235.1"/>
    </source>
</evidence>
<dbReference type="Proteomes" id="UP000197596">
    <property type="component" value="Unassembled WGS sequence"/>
</dbReference>
<dbReference type="RefSeq" id="WP_088750399.1">
    <property type="nucleotide sequence ID" value="NZ_NJGU01000003.1"/>
</dbReference>
<name>A0A246WTJ7_9BURK</name>
<evidence type="ECO:0000259" key="2">
    <source>
        <dbReference type="Pfam" id="PF04909"/>
    </source>
</evidence>
<feature type="domain" description="Amidohydrolase-related" evidence="2">
    <location>
        <begin position="35"/>
        <end position="345"/>
    </location>
</feature>
<comment type="caution">
    <text evidence="3">The sequence shown here is derived from an EMBL/GenBank/DDBJ whole genome shotgun (WGS) entry which is preliminary data.</text>
</comment>
<protein>
    <submittedName>
        <fullName evidence="3">Amidohydrolase</fullName>
    </submittedName>
</protein>
<dbReference type="GO" id="GO:0016787">
    <property type="term" value="F:hydrolase activity"/>
    <property type="evidence" value="ECO:0007669"/>
    <property type="project" value="UniProtKB-KW"/>
</dbReference>
<dbReference type="SUPFAM" id="SSF51556">
    <property type="entry name" value="Metallo-dependent hydrolases"/>
    <property type="match status" value="1"/>
</dbReference>
<evidence type="ECO:0000256" key="1">
    <source>
        <dbReference type="ARBA" id="ARBA00038310"/>
    </source>
</evidence>
<dbReference type="Pfam" id="PF04909">
    <property type="entry name" value="Amidohydro_2"/>
    <property type="match status" value="1"/>
</dbReference>
<dbReference type="InterPro" id="IPR006680">
    <property type="entry name" value="Amidohydro-rel"/>
</dbReference>
<sequence length="351" mass="38277">MADQPAASASPHLQVRPDWLALTREDVLEPGLPIVDAHHHVWDRATGRYLFDELMDDIGTGHNIVATVFVQCRSMYREQGQEAMKPVGEVEFINGLAAQSASGQYGPARACAAIVGFADLMLGEDAAPVIEALQQAGNGRLRGIRNTTAWHADPAIRSNPLPPPPGLLLDARFRAGARLLAKHDLALDIWAYHTQLDEVLALARACPDTRLVLDHCGGPLGAGPYAGRRDEVMRQWRTAMRDIAAMPNVSLKLGGLGMPVGGWDFHLQEAPPASAQLAAAWQPYIETCIELFGPARCMFESNFPVDKGMFGYGSLWNAFKRLTAGMSPDERGSLFSGTAREVYRLREGGQW</sequence>
<comment type="similarity">
    <text evidence="1">Belongs to the metallo-dependent hydrolases superfamily.</text>
</comment>
<accession>A0A246WTJ7</accession>
<dbReference type="PANTHER" id="PTHR43569:SF1">
    <property type="entry name" value="BLL3371 PROTEIN"/>
    <property type="match status" value="1"/>
</dbReference>
<proteinExistence type="inferred from homology"/>